<evidence type="ECO:0000256" key="4">
    <source>
        <dbReference type="SAM" id="MobiDB-lite"/>
    </source>
</evidence>
<comment type="caution">
    <text evidence="5">The sequence shown here is derived from an EMBL/GenBank/DDBJ whole genome shotgun (WGS) entry which is preliminary data.</text>
</comment>
<dbReference type="AlphaFoldDB" id="A0A1B7IQM3"/>
<evidence type="ECO:0000313" key="5">
    <source>
        <dbReference type="EMBL" id="OAT32037.1"/>
    </source>
</evidence>
<evidence type="ECO:0000256" key="3">
    <source>
        <dbReference type="RuleBase" id="RU000524"/>
    </source>
</evidence>
<dbReference type="NCBIfam" id="TIGR00621">
    <property type="entry name" value="ssb"/>
    <property type="match status" value="1"/>
</dbReference>
<dbReference type="CDD" id="cd04496">
    <property type="entry name" value="SSB_OBF"/>
    <property type="match status" value="1"/>
</dbReference>
<reference evidence="5 6" key="1">
    <citation type="submission" date="2016-04" db="EMBL/GenBank/DDBJ databases">
        <title>ATOL: Assembling a taxonomically balanced genome-scale reconstruction of the evolutionary history of the Enterobacteriaceae.</title>
        <authorList>
            <person name="Plunkett G.III."/>
            <person name="Neeno-Eckwall E.C."/>
            <person name="Glasner J.D."/>
            <person name="Perna N.T."/>
        </authorList>
    </citation>
    <scope>NUCLEOTIDE SEQUENCE [LARGE SCALE GENOMIC DNA]</scope>
    <source>
        <strain evidence="5 6">ATCC 51605</strain>
    </source>
</reference>
<keyword evidence="1 2" id="KW-0238">DNA-binding</keyword>
<dbReference type="GO" id="GO:0003697">
    <property type="term" value="F:single-stranded DNA binding"/>
    <property type="evidence" value="ECO:0007669"/>
    <property type="project" value="InterPro"/>
</dbReference>
<organism evidence="5 6">
    <name type="scientific">Buttiauxella brennerae ATCC 51605</name>
    <dbReference type="NCBI Taxonomy" id="1354251"/>
    <lineage>
        <taxon>Bacteria</taxon>
        <taxon>Pseudomonadati</taxon>
        <taxon>Pseudomonadota</taxon>
        <taxon>Gammaproteobacteria</taxon>
        <taxon>Enterobacterales</taxon>
        <taxon>Enterobacteriaceae</taxon>
        <taxon>Buttiauxella</taxon>
    </lineage>
</organism>
<feature type="compositionally biased region" description="Low complexity" evidence="4">
    <location>
        <begin position="101"/>
        <end position="128"/>
    </location>
</feature>
<dbReference type="PIRSF" id="PIRSF002070">
    <property type="entry name" value="SSB"/>
    <property type="match status" value="1"/>
</dbReference>
<dbReference type="Proteomes" id="UP000078410">
    <property type="component" value="Unassembled WGS sequence"/>
</dbReference>
<dbReference type="OrthoDB" id="9809878at2"/>
<dbReference type="Pfam" id="PF00436">
    <property type="entry name" value="SSB"/>
    <property type="match status" value="1"/>
</dbReference>
<dbReference type="PROSITE" id="PS50935">
    <property type="entry name" value="SSB"/>
    <property type="match status" value="1"/>
</dbReference>
<dbReference type="InterPro" id="IPR012340">
    <property type="entry name" value="NA-bd_OB-fold"/>
</dbReference>
<evidence type="ECO:0000313" key="6">
    <source>
        <dbReference type="Proteomes" id="UP000078410"/>
    </source>
</evidence>
<dbReference type="InterPro" id="IPR011344">
    <property type="entry name" value="ssDNA-bd"/>
</dbReference>
<keyword evidence="6" id="KW-1185">Reference proteome</keyword>
<protein>
    <recommendedName>
        <fullName evidence="2 3">Single-stranded DNA-binding protein</fullName>
    </recommendedName>
</protein>
<dbReference type="SUPFAM" id="SSF50249">
    <property type="entry name" value="Nucleic acid-binding proteins"/>
    <property type="match status" value="1"/>
</dbReference>
<proteinExistence type="predicted"/>
<evidence type="ECO:0000256" key="1">
    <source>
        <dbReference type="ARBA" id="ARBA00023125"/>
    </source>
</evidence>
<dbReference type="GO" id="GO:0006260">
    <property type="term" value="P:DNA replication"/>
    <property type="evidence" value="ECO:0007669"/>
    <property type="project" value="InterPro"/>
</dbReference>
<sequence length="157" mass="17038">MAINVITVSGNVGKDAVLRVTPNGKHIASFSLPAKSGFGDNEKTSWLNCKMFGTMAEKLSGAVLKGAKVTVCGEFVIEEWTRQDGSQAQTPTVLVRDIDLPPRGGTQPQQQATQQASHSQPQQQRQAQMSEPPMDFDDDIPFAPVTLPFPRHAIHSI</sequence>
<gene>
    <name evidence="5" type="ORF">M975_1929</name>
</gene>
<dbReference type="InterPro" id="IPR000424">
    <property type="entry name" value="Primosome_PriB/ssb"/>
</dbReference>
<dbReference type="RefSeq" id="WP_064558998.1">
    <property type="nucleotide sequence ID" value="NZ_LXER01000017.1"/>
</dbReference>
<dbReference type="PATRIC" id="fig|1354251.4.peg.1991"/>
<feature type="region of interest" description="Disordered" evidence="4">
    <location>
        <begin position="86"/>
        <end position="143"/>
    </location>
</feature>
<name>A0A1B7IQM3_9ENTR</name>
<dbReference type="EMBL" id="LXER01000017">
    <property type="protein sequence ID" value="OAT32037.1"/>
    <property type="molecule type" value="Genomic_DNA"/>
</dbReference>
<accession>A0A1B7IQM3</accession>
<dbReference type="Gene3D" id="2.40.50.140">
    <property type="entry name" value="Nucleic acid-binding proteins"/>
    <property type="match status" value="1"/>
</dbReference>
<evidence type="ECO:0000256" key="2">
    <source>
        <dbReference type="PIRNR" id="PIRNR002070"/>
    </source>
</evidence>